<dbReference type="PATRIC" id="fig|471514.4.peg.3835"/>
<dbReference type="STRING" id="471514.AN477_21990"/>
<evidence type="ECO:0000313" key="1">
    <source>
        <dbReference type="EMBL" id="KPV39893.1"/>
    </source>
</evidence>
<dbReference type="Proteomes" id="UP000050482">
    <property type="component" value="Unassembled WGS sequence"/>
</dbReference>
<dbReference type="AlphaFoldDB" id="A0A0N8PMW9"/>
<dbReference type="InterPro" id="IPR038292">
    <property type="entry name" value="YmfJ/YflH_sf"/>
</dbReference>
<protein>
    <recommendedName>
        <fullName evidence="3">DUF3243 domain-containing protein</fullName>
    </recommendedName>
</protein>
<proteinExistence type="predicted"/>
<dbReference type="OrthoDB" id="2382009at2"/>
<dbReference type="InterPro" id="IPR024702">
    <property type="entry name" value="Uncharacterised_YmfJ"/>
</dbReference>
<evidence type="ECO:0008006" key="3">
    <source>
        <dbReference type="Google" id="ProtNLM"/>
    </source>
</evidence>
<dbReference type="Gene3D" id="1.10.760.20">
    <property type="entry name" value="Protein of unknown function DUF3243"/>
    <property type="match status" value="1"/>
</dbReference>
<evidence type="ECO:0000313" key="2">
    <source>
        <dbReference type="Proteomes" id="UP000050482"/>
    </source>
</evidence>
<dbReference type="RefSeq" id="WP_054971338.1">
    <property type="nucleotide sequence ID" value="NZ_LJCO01000100.1"/>
</dbReference>
<comment type="caution">
    <text evidence="1">The sequence shown here is derived from an EMBL/GenBank/DDBJ whole genome shotgun (WGS) entry which is preliminary data.</text>
</comment>
<reference evidence="1 2" key="1">
    <citation type="submission" date="2015-09" db="EMBL/GenBank/DDBJ databases">
        <title>Draft genome sequence of Alicyclobacillus ferrooxydans DSM 22381.</title>
        <authorList>
            <person name="Hemp J."/>
        </authorList>
    </citation>
    <scope>NUCLEOTIDE SEQUENCE [LARGE SCALE GENOMIC DNA]</scope>
    <source>
        <strain evidence="1 2">TC-34</strain>
    </source>
</reference>
<accession>A0A0N8PMW9</accession>
<name>A0A0N8PMW9_9BACL</name>
<organism evidence="1 2">
    <name type="scientific">Alicyclobacillus ferrooxydans</name>
    <dbReference type="NCBI Taxonomy" id="471514"/>
    <lineage>
        <taxon>Bacteria</taxon>
        <taxon>Bacillati</taxon>
        <taxon>Bacillota</taxon>
        <taxon>Bacilli</taxon>
        <taxon>Bacillales</taxon>
        <taxon>Alicyclobacillaceae</taxon>
        <taxon>Alicyclobacillus</taxon>
    </lineage>
</organism>
<sequence>MDTNLLENFDRWKEFLGEQVDKAQAMGMSKERITDVASKMGSFLSDKVDPKNPQERLLKQLWDAGSPDEQHTLAGLMVKMTDKAH</sequence>
<dbReference type="Pfam" id="PF11588">
    <property type="entry name" value="DUF3243"/>
    <property type="match status" value="1"/>
</dbReference>
<gene>
    <name evidence="1" type="ORF">AN477_21990</name>
</gene>
<dbReference type="PIRSF" id="PIRSF004764">
    <property type="entry name" value="YmfJ"/>
    <property type="match status" value="1"/>
</dbReference>
<dbReference type="EMBL" id="LJCO01000100">
    <property type="protein sequence ID" value="KPV39893.1"/>
    <property type="molecule type" value="Genomic_DNA"/>
</dbReference>
<dbReference type="InterPro" id="IPR021637">
    <property type="entry name" value="DUF3243"/>
</dbReference>
<keyword evidence="2" id="KW-1185">Reference proteome</keyword>